<keyword evidence="4" id="KW-0238">DNA-binding</keyword>
<dbReference type="InterPro" id="IPR036390">
    <property type="entry name" value="WH_DNA-bd_sf"/>
</dbReference>
<dbReference type="PRINTS" id="PR00039">
    <property type="entry name" value="HTHLYSR"/>
</dbReference>
<dbReference type="SUPFAM" id="SSF53850">
    <property type="entry name" value="Periplasmic binding protein-like II"/>
    <property type="match status" value="1"/>
</dbReference>
<dbReference type="EMBL" id="QURL01000012">
    <property type="protein sequence ID" value="RFC61870.1"/>
    <property type="molecule type" value="Genomic_DNA"/>
</dbReference>
<evidence type="ECO:0000256" key="2">
    <source>
        <dbReference type="ARBA" id="ARBA00022458"/>
    </source>
</evidence>
<dbReference type="Pfam" id="PF00126">
    <property type="entry name" value="HTH_1"/>
    <property type="match status" value="1"/>
</dbReference>
<evidence type="ECO:0000256" key="3">
    <source>
        <dbReference type="ARBA" id="ARBA00023015"/>
    </source>
</evidence>
<evidence type="ECO:0000256" key="4">
    <source>
        <dbReference type="ARBA" id="ARBA00023125"/>
    </source>
</evidence>
<dbReference type="OrthoDB" id="9813056at2"/>
<proteinExistence type="inferred from homology"/>
<gene>
    <name evidence="7" type="ORF">DYI37_18750</name>
</gene>
<accession>A0A371WXZ1</accession>
<dbReference type="InterPro" id="IPR036388">
    <property type="entry name" value="WH-like_DNA-bd_sf"/>
</dbReference>
<evidence type="ECO:0000259" key="6">
    <source>
        <dbReference type="PROSITE" id="PS50931"/>
    </source>
</evidence>
<dbReference type="PROSITE" id="PS50931">
    <property type="entry name" value="HTH_LYSR"/>
    <property type="match status" value="1"/>
</dbReference>
<dbReference type="InterPro" id="IPR037402">
    <property type="entry name" value="YidZ_PBP2"/>
</dbReference>
<sequence length="301" mass="33586">MRDLRDIDLNLLLVFEAVFKTGSVSQAARMLNLSQPTVSNALYRLRGQFSDRLFVRSESGMRPTPMALSLVASITQALGTLRSGLQIEADFDVRTANRHFKLILHDFSVPSILPPLLRLLDQPEGSCTLEVITPDWTQPHSNLAQGEADLMLDVFPQETPGVVFEPVADAEAVCIVREGHPDIGTKLTQENFEACGHAILQSQIRRRLQVPHMLMAESLKRREVCVLPNAADLAATVAVSDMIAIVPRRYAMMVAPIYRLRVLAPPFDYPKTKIFLAWSEEKANDPGVSWIKNVVRSIFET</sequence>
<keyword evidence="8" id="KW-1185">Reference proteome</keyword>
<feature type="domain" description="HTH lysR-type" evidence="6">
    <location>
        <begin position="7"/>
        <end position="64"/>
    </location>
</feature>
<keyword evidence="2" id="KW-0536">Nodulation</keyword>
<dbReference type="CDD" id="cd08417">
    <property type="entry name" value="PBP2_Nitroaromatics_like"/>
    <property type="match status" value="1"/>
</dbReference>
<dbReference type="PANTHER" id="PTHR30118:SF15">
    <property type="entry name" value="TRANSCRIPTIONAL REGULATORY PROTEIN"/>
    <property type="match status" value="1"/>
</dbReference>
<keyword evidence="5" id="KW-0804">Transcription</keyword>
<name>A0A371WXZ1_9HYPH</name>
<dbReference type="SUPFAM" id="SSF46785">
    <property type="entry name" value="Winged helix' DNA-binding domain"/>
    <property type="match status" value="1"/>
</dbReference>
<dbReference type="Proteomes" id="UP000264310">
    <property type="component" value="Unassembled WGS sequence"/>
</dbReference>
<dbReference type="Gene3D" id="3.40.190.10">
    <property type="entry name" value="Periplasmic binding protein-like II"/>
    <property type="match status" value="2"/>
</dbReference>
<keyword evidence="3" id="KW-0805">Transcription regulation</keyword>
<dbReference type="AlphaFoldDB" id="A0A371WXZ1"/>
<evidence type="ECO:0000313" key="7">
    <source>
        <dbReference type="EMBL" id="RFC61870.1"/>
    </source>
</evidence>
<dbReference type="GO" id="GO:0003677">
    <property type="term" value="F:DNA binding"/>
    <property type="evidence" value="ECO:0007669"/>
    <property type="project" value="UniProtKB-KW"/>
</dbReference>
<organism evidence="7 8">
    <name type="scientific">Fulvimarina endophytica</name>
    <dbReference type="NCBI Taxonomy" id="2293836"/>
    <lineage>
        <taxon>Bacteria</taxon>
        <taxon>Pseudomonadati</taxon>
        <taxon>Pseudomonadota</taxon>
        <taxon>Alphaproteobacteria</taxon>
        <taxon>Hyphomicrobiales</taxon>
        <taxon>Aurantimonadaceae</taxon>
        <taxon>Fulvimarina</taxon>
    </lineage>
</organism>
<dbReference type="InterPro" id="IPR000847">
    <property type="entry name" value="LysR_HTH_N"/>
</dbReference>
<dbReference type="InterPro" id="IPR050389">
    <property type="entry name" value="LysR-type_TF"/>
</dbReference>
<comment type="similarity">
    <text evidence="1">Belongs to the LysR transcriptional regulatory family.</text>
</comment>
<dbReference type="InterPro" id="IPR005119">
    <property type="entry name" value="LysR_subst-bd"/>
</dbReference>
<comment type="caution">
    <text evidence="7">The sequence shown here is derived from an EMBL/GenBank/DDBJ whole genome shotgun (WGS) entry which is preliminary data.</text>
</comment>
<dbReference type="PANTHER" id="PTHR30118">
    <property type="entry name" value="HTH-TYPE TRANSCRIPTIONAL REGULATOR LEUO-RELATED"/>
    <property type="match status" value="1"/>
</dbReference>
<dbReference type="RefSeq" id="WP_116684811.1">
    <property type="nucleotide sequence ID" value="NZ_QURL01000012.1"/>
</dbReference>
<dbReference type="Gene3D" id="1.10.10.10">
    <property type="entry name" value="Winged helix-like DNA-binding domain superfamily/Winged helix DNA-binding domain"/>
    <property type="match status" value="1"/>
</dbReference>
<reference evidence="7 8" key="1">
    <citation type="submission" date="2018-08" db="EMBL/GenBank/DDBJ databases">
        <title>Fulvimarina sp. 85, whole genome shotgun sequence.</title>
        <authorList>
            <person name="Tuo L."/>
        </authorList>
    </citation>
    <scope>NUCLEOTIDE SEQUENCE [LARGE SCALE GENOMIC DNA]</scope>
    <source>
        <strain evidence="7 8">85</strain>
    </source>
</reference>
<dbReference type="Pfam" id="PF03466">
    <property type="entry name" value="LysR_substrate"/>
    <property type="match status" value="1"/>
</dbReference>
<protein>
    <submittedName>
        <fullName evidence="7">LysR family transcriptional regulator</fullName>
    </submittedName>
</protein>
<evidence type="ECO:0000256" key="1">
    <source>
        <dbReference type="ARBA" id="ARBA00009437"/>
    </source>
</evidence>
<dbReference type="GO" id="GO:0003700">
    <property type="term" value="F:DNA-binding transcription factor activity"/>
    <property type="evidence" value="ECO:0007669"/>
    <property type="project" value="InterPro"/>
</dbReference>
<evidence type="ECO:0000256" key="5">
    <source>
        <dbReference type="ARBA" id="ARBA00023163"/>
    </source>
</evidence>
<evidence type="ECO:0000313" key="8">
    <source>
        <dbReference type="Proteomes" id="UP000264310"/>
    </source>
</evidence>